<gene>
    <name evidence="3" type="ORF">AWRI3580_g347</name>
</gene>
<dbReference type="InterPro" id="IPR051330">
    <property type="entry name" value="Phosphatase_reg/MetRdx"/>
</dbReference>
<dbReference type="STRING" id="29833.A0A1E5S1P0"/>
<evidence type="ECO:0000313" key="3">
    <source>
        <dbReference type="EMBL" id="OEJ92959.1"/>
    </source>
</evidence>
<protein>
    <submittedName>
        <fullName evidence="3">Free methionine-R-sulfoxide reductase</fullName>
    </submittedName>
</protein>
<dbReference type="AlphaFoldDB" id="A0A1E5S1P0"/>
<dbReference type="PANTHER" id="PTHR21021:SF15">
    <property type="entry name" value="FREE METHIONINE-R-SULFOXIDE REDUCTASE"/>
    <property type="match status" value="1"/>
</dbReference>
<dbReference type="OrthoDB" id="15735at2759"/>
<evidence type="ECO:0000256" key="1">
    <source>
        <dbReference type="ARBA" id="ARBA00038454"/>
    </source>
</evidence>
<dbReference type="Pfam" id="PF13185">
    <property type="entry name" value="GAF_2"/>
    <property type="match status" value="1"/>
</dbReference>
<dbReference type="SUPFAM" id="SSF55781">
    <property type="entry name" value="GAF domain-like"/>
    <property type="match status" value="1"/>
</dbReference>
<dbReference type="GO" id="GO:0005829">
    <property type="term" value="C:cytosol"/>
    <property type="evidence" value="ECO:0007669"/>
    <property type="project" value="TreeGrafter"/>
</dbReference>
<feature type="domain" description="GAF" evidence="2">
    <location>
        <begin position="70"/>
        <end position="175"/>
    </location>
</feature>
<dbReference type="EMBL" id="LPNN01000001">
    <property type="protein sequence ID" value="OEJ92959.1"/>
    <property type="molecule type" value="Genomic_DNA"/>
</dbReference>
<proteinExistence type="inferred from homology"/>
<accession>A0A1E5S1P0</accession>
<dbReference type="GO" id="GO:0033745">
    <property type="term" value="F:L-methionine-(R)-S-oxide reductase activity"/>
    <property type="evidence" value="ECO:0007669"/>
    <property type="project" value="TreeGrafter"/>
</dbReference>
<dbReference type="VEuPathDB" id="FungiDB:AWRI3580_g347"/>
<comment type="caution">
    <text evidence="3">The sequence shown here is derived from an EMBL/GenBank/DDBJ whole genome shotgun (WGS) entry which is preliminary data.</text>
</comment>
<reference evidence="4" key="1">
    <citation type="journal article" date="2016" name="Genome Announc.">
        <title>Genome sequences of three species of Hanseniaspora isolated from spontaneous wine fermentations.</title>
        <authorList>
            <person name="Sternes P.R."/>
            <person name="Lee D."/>
            <person name="Kutyna D.R."/>
            <person name="Borneman A.R."/>
        </authorList>
    </citation>
    <scope>NUCLEOTIDE SEQUENCE [LARGE SCALE GENOMIC DNA]</scope>
    <source>
        <strain evidence="4">AWRI3580</strain>
    </source>
</reference>
<dbReference type="Proteomes" id="UP000095358">
    <property type="component" value="Unassembled WGS sequence"/>
</dbReference>
<dbReference type="InterPro" id="IPR003018">
    <property type="entry name" value="GAF"/>
</dbReference>
<evidence type="ECO:0000259" key="2">
    <source>
        <dbReference type="Pfam" id="PF13185"/>
    </source>
</evidence>
<sequence length="184" mass="20289">MGFHAELSNQFSSSNQELTKEEKAETLEILVESYKALSADTKNLISNLANASSLLWFCYKGMNINVNWTGFYILDSADDKKLVLAPFQGKVACQEIFFGKGVCGTAASSSETQLVPNVHEYANHIACDGETKSEIVVPIKHNGKVVGVIDLDCLDFSGFDEIDKLYLEQLAEAIASSCDWEKYI</sequence>
<keyword evidence="4" id="KW-1185">Reference proteome</keyword>
<dbReference type="InterPro" id="IPR029016">
    <property type="entry name" value="GAF-like_dom_sf"/>
</dbReference>
<dbReference type="PANTHER" id="PTHR21021">
    <property type="entry name" value="GAF/PUTATIVE CYTOSKELETAL PROTEIN"/>
    <property type="match status" value="1"/>
</dbReference>
<dbReference type="FunFam" id="3.30.450.40:FF:000008">
    <property type="entry name" value="GAF domain-containing proteins"/>
    <property type="match status" value="1"/>
</dbReference>
<name>A0A1E5S1P0_HANUV</name>
<evidence type="ECO:0000313" key="4">
    <source>
        <dbReference type="Proteomes" id="UP000095358"/>
    </source>
</evidence>
<comment type="similarity">
    <text evidence="1">Belongs to the free Met sulfoxide reductase family.</text>
</comment>
<organism evidence="3 4">
    <name type="scientific">Hanseniaspora uvarum</name>
    <name type="common">Yeast</name>
    <name type="synonym">Kloeckera apiculata</name>
    <dbReference type="NCBI Taxonomy" id="29833"/>
    <lineage>
        <taxon>Eukaryota</taxon>
        <taxon>Fungi</taxon>
        <taxon>Dikarya</taxon>
        <taxon>Ascomycota</taxon>
        <taxon>Saccharomycotina</taxon>
        <taxon>Saccharomycetes</taxon>
        <taxon>Saccharomycodales</taxon>
        <taxon>Saccharomycodaceae</taxon>
        <taxon>Hanseniaspora</taxon>
    </lineage>
</organism>
<dbReference type="Gene3D" id="3.30.450.40">
    <property type="match status" value="1"/>
</dbReference>